<evidence type="ECO:0000256" key="1">
    <source>
        <dbReference type="ARBA" id="ARBA00004167"/>
    </source>
</evidence>
<dbReference type="NCBIfam" id="TIGR01352">
    <property type="entry name" value="tonB_Cterm"/>
    <property type="match status" value="1"/>
</dbReference>
<keyword evidence="3" id="KW-1133">Transmembrane helix</keyword>
<organism evidence="6 7">
    <name type="scientific">Bradyrhizobium niftali</name>
    <dbReference type="NCBI Taxonomy" id="2560055"/>
    <lineage>
        <taxon>Bacteria</taxon>
        <taxon>Pseudomonadati</taxon>
        <taxon>Pseudomonadota</taxon>
        <taxon>Alphaproteobacteria</taxon>
        <taxon>Hyphomicrobiales</taxon>
        <taxon>Nitrobacteraceae</taxon>
        <taxon>Bradyrhizobium</taxon>
    </lineage>
</organism>
<dbReference type="InterPro" id="IPR006260">
    <property type="entry name" value="TonB/TolA_C"/>
</dbReference>
<comment type="caution">
    <text evidence="6">The sequence shown here is derived from an EMBL/GenBank/DDBJ whole genome shotgun (WGS) entry which is preliminary data.</text>
</comment>
<comment type="subcellular location">
    <subcellularLocation>
        <location evidence="1">Membrane</location>
        <topology evidence="1">Single-pass membrane protein</topology>
    </subcellularLocation>
</comment>
<evidence type="ECO:0000256" key="4">
    <source>
        <dbReference type="ARBA" id="ARBA00023136"/>
    </source>
</evidence>
<evidence type="ECO:0000313" key="6">
    <source>
        <dbReference type="EMBL" id="TFV41288.1"/>
    </source>
</evidence>
<sequence length="62" mass="6684">MEGAQWRATRPIESNSVTKSSGNNVLDREAIEILRRASPFPAFPVAKPGAQDSFLAPVSSAR</sequence>
<reference evidence="6 7" key="1">
    <citation type="submission" date="2019-03" db="EMBL/GenBank/DDBJ databases">
        <title>Bradyrhizobium diversity isolated from nodules of Chamaecrista fasciculata.</title>
        <authorList>
            <person name="Klepa M.S."/>
            <person name="Urquiaga M.O."/>
            <person name="Hungria M."/>
            <person name="Delamuta J.R."/>
        </authorList>
    </citation>
    <scope>NUCLEOTIDE SEQUENCE [LARGE SCALE GENOMIC DNA]</scope>
    <source>
        <strain evidence="6 7">CNPSo 3448</strain>
    </source>
</reference>
<dbReference type="Proteomes" id="UP000297966">
    <property type="component" value="Unassembled WGS sequence"/>
</dbReference>
<dbReference type="SUPFAM" id="SSF74653">
    <property type="entry name" value="TolA/TonB C-terminal domain"/>
    <property type="match status" value="1"/>
</dbReference>
<gene>
    <name evidence="6" type="ORF">E4K65_37125</name>
</gene>
<keyword evidence="4" id="KW-0472">Membrane</keyword>
<dbReference type="Pfam" id="PF13103">
    <property type="entry name" value="TonB_2"/>
    <property type="match status" value="1"/>
</dbReference>
<evidence type="ECO:0000313" key="7">
    <source>
        <dbReference type="Proteomes" id="UP000297966"/>
    </source>
</evidence>
<accession>A0A4Y9LD18</accession>
<feature type="region of interest" description="Disordered" evidence="5">
    <location>
        <begin position="42"/>
        <end position="62"/>
    </location>
</feature>
<dbReference type="EMBL" id="SPQT01000030">
    <property type="protein sequence ID" value="TFV41288.1"/>
    <property type="molecule type" value="Genomic_DNA"/>
</dbReference>
<keyword evidence="2" id="KW-0812">Transmembrane</keyword>
<evidence type="ECO:0000256" key="2">
    <source>
        <dbReference type="ARBA" id="ARBA00022692"/>
    </source>
</evidence>
<dbReference type="Gene3D" id="3.30.1150.10">
    <property type="match status" value="1"/>
</dbReference>
<feature type="region of interest" description="Disordered" evidence="5">
    <location>
        <begin position="1"/>
        <end position="23"/>
    </location>
</feature>
<feature type="compositionally biased region" description="Polar residues" evidence="5">
    <location>
        <begin position="12"/>
        <end position="23"/>
    </location>
</feature>
<proteinExistence type="predicted"/>
<name>A0A4Y9LD18_9BRAD</name>
<dbReference type="GO" id="GO:0016020">
    <property type="term" value="C:membrane"/>
    <property type="evidence" value="ECO:0007669"/>
    <property type="project" value="UniProtKB-SubCell"/>
</dbReference>
<evidence type="ECO:0000256" key="5">
    <source>
        <dbReference type="SAM" id="MobiDB-lite"/>
    </source>
</evidence>
<dbReference type="AlphaFoldDB" id="A0A4Y9LD18"/>
<dbReference type="OrthoDB" id="7433592at2"/>
<evidence type="ECO:0000256" key="3">
    <source>
        <dbReference type="ARBA" id="ARBA00022989"/>
    </source>
</evidence>
<keyword evidence="7" id="KW-1185">Reference proteome</keyword>
<protein>
    <submittedName>
        <fullName evidence="6">Energy transducer TonB</fullName>
    </submittedName>
</protein>